<dbReference type="Proteomes" id="UP001148838">
    <property type="component" value="Unassembled WGS sequence"/>
</dbReference>
<accession>A0ABQ8TH34</accession>
<comment type="caution">
    <text evidence="1">The sequence shown here is derived from an EMBL/GenBank/DDBJ whole genome shotgun (WGS) entry which is preliminary data.</text>
</comment>
<evidence type="ECO:0000313" key="2">
    <source>
        <dbReference type="Proteomes" id="UP001148838"/>
    </source>
</evidence>
<sequence length="76" mass="8581">MDDIIEQRSSAHCILGLASITRGEDAALWCIRGRWRICSLPLPAARRDIPRCSAYLLPISTSADDHCYRGRKEPVR</sequence>
<proteinExistence type="predicted"/>
<evidence type="ECO:0000313" key="1">
    <source>
        <dbReference type="EMBL" id="KAJ4445246.1"/>
    </source>
</evidence>
<organism evidence="1 2">
    <name type="scientific">Periplaneta americana</name>
    <name type="common">American cockroach</name>
    <name type="synonym">Blatta americana</name>
    <dbReference type="NCBI Taxonomy" id="6978"/>
    <lineage>
        <taxon>Eukaryota</taxon>
        <taxon>Metazoa</taxon>
        <taxon>Ecdysozoa</taxon>
        <taxon>Arthropoda</taxon>
        <taxon>Hexapoda</taxon>
        <taxon>Insecta</taxon>
        <taxon>Pterygota</taxon>
        <taxon>Neoptera</taxon>
        <taxon>Polyneoptera</taxon>
        <taxon>Dictyoptera</taxon>
        <taxon>Blattodea</taxon>
        <taxon>Blattoidea</taxon>
        <taxon>Blattidae</taxon>
        <taxon>Blattinae</taxon>
        <taxon>Periplaneta</taxon>
    </lineage>
</organism>
<protein>
    <submittedName>
        <fullName evidence="1">Uncharacterized protein</fullName>
    </submittedName>
</protein>
<gene>
    <name evidence="1" type="ORF">ANN_07047</name>
</gene>
<reference evidence="1 2" key="1">
    <citation type="journal article" date="2022" name="Allergy">
        <title>Genome assembly and annotation of Periplaneta americana reveal a comprehensive cockroach allergen profile.</title>
        <authorList>
            <person name="Wang L."/>
            <person name="Xiong Q."/>
            <person name="Saelim N."/>
            <person name="Wang L."/>
            <person name="Nong W."/>
            <person name="Wan A.T."/>
            <person name="Shi M."/>
            <person name="Liu X."/>
            <person name="Cao Q."/>
            <person name="Hui J.H.L."/>
            <person name="Sookrung N."/>
            <person name="Leung T.F."/>
            <person name="Tungtrongchitr A."/>
            <person name="Tsui S.K.W."/>
        </authorList>
    </citation>
    <scope>NUCLEOTIDE SEQUENCE [LARGE SCALE GENOMIC DNA]</scope>
    <source>
        <strain evidence="1">PWHHKU_190912</strain>
    </source>
</reference>
<name>A0ABQ8TH34_PERAM</name>
<dbReference type="EMBL" id="JAJSOF020000011">
    <property type="protein sequence ID" value="KAJ4445246.1"/>
    <property type="molecule type" value="Genomic_DNA"/>
</dbReference>
<keyword evidence="2" id="KW-1185">Reference proteome</keyword>